<protein>
    <submittedName>
        <fullName evidence="1">Uncharacterized protein</fullName>
    </submittedName>
</protein>
<proteinExistence type="predicted"/>
<comment type="caution">
    <text evidence="1">The sequence shown here is derived from an EMBL/GenBank/DDBJ whole genome shotgun (WGS) entry which is preliminary data.</text>
</comment>
<accession>A0ABP8V2T3</accession>
<dbReference type="EMBL" id="BAABFL010000386">
    <property type="protein sequence ID" value="GAA4650319.1"/>
    <property type="molecule type" value="Genomic_DNA"/>
</dbReference>
<sequence length="61" mass="6840">MSTTPGRGRVLTCGYKAEKHHFEKVQQADDAAVSTKANTVKKYRDFYNDVVSKLRQAHKGA</sequence>
<keyword evidence="2" id="KW-1185">Reference proteome</keyword>
<reference evidence="2" key="1">
    <citation type="journal article" date="2019" name="Int. J. Syst. Evol. Microbiol.">
        <title>The Global Catalogue of Microorganisms (GCM) 10K type strain sequencing project: providing services to taxonomists for standard genome sequencing and annotation.</title>
        <authorList>
            <consortium name="The Broad Institute Genomics Platform"/>
            <consortium name="The Broad Institute Genome Sequencing Center for Infectious Disease"/>
            <person name="Wu L."/>
            <person name="Ma J."/>
        </authorList>
    </citation>
    <scope>NUCLEOTIDE SEQUENCE [LARGE SCALE GENOMIC DNA]</scope>
    <source>
        <strain evidence="2">JCM 17805</strain>
    </source>
</reference>
<name>A0ABP8V2T3_9GAMM</name>
<organism evidence="1 2">
    <name type="scientific">Kistimonas scapharcae</name>
    <dbReference type="NCBI Taxonomy" id="1036133"/>
    <lineage>
        <taxon>Bacteria</taxon>
        <taxon>Pseudomonadati</taxon>
        <taxon>Pseudomonadota</taxon>
        <taxon>Gammaproteobacteria</taxon>
        <taxon>Oceanospirillales</taxon>
        <taxon>Endozoicomonadaceae</taxon>
        <taxon>Kistimonas</taxon>
    </lineage>
</organism>
<dbReference type="RefSeq" id="WP_345196469.1">
    <property type="nucleotide sequence ID" value="NZ_BAABFL010000386.1"/>
</dbReference>
<evidence type="ECO:0000313" key="2">
    <source>
        <dbReference type="Proteomes" id="UP001500604"/>
    </source>
</evidence>
<gene>
    <name evidence="1" type="ORF">GCM10023116_26020</name>
</gene>
<evidence type="ECO:0000313" key="1">
    <source>
        <dbReference type="EMBL" id="GAA4650319.1"/>
    </source>
</evidence>
<dbReference type="Proteomes" id="UP001500604">
    <property type="component" value="Unassembled WGS sequence"/>
</dbReference>